<evidence type="ECO:0000256" key="3">
    <source>
        <dbReference type="ARBA" id="ARBA00022737"/>
    </source>
</evidence>
<dbReference type="Pfam" id="PF00567">
    <property type="entry name" value="TUDOR"/>
    <property type="match status" value="1"/>
</dbReference>
<name>A0A0V1H8I3_9BILA</name>
<dbReference type="PROSITE" id="PS51644">
    <property type="entry name" value="HTH_OST"/>
    <property type="match status" value="1"/>
</dbReference>
<dbReference type="Gene3D" id="3.30.420.610">
    <property type="entry name" value="LOTUS domain-like"/>
    <property type="match status" value="1"/>
</dbReference>
<dbReference type="STRING" id="268475.A0A0V1H8I3"/>
<keyword evidence="4" id="KW-0221">Differentiation</keyword>
<dbReference type="CDD" id="cd09972">
    <property type="entry name" value="LOTUS_TDRD_OSKAR"/>
    <property type="match status" value="1"/>
</dbReference>
<feature type="non-terminal residue" evidence="7">
    <location>
        <position position="1"/>
    </location>
</feature>
<comment type="caution">
    <text evidence="7">The sequence shown here is derived from an EMBL/GenBank/DDBJ whole genome shotgun (WGS) entry which is preliminary data.</text>
</comment>
<dbReference type="Pfam" id="PF12872">
    <property type="entry name" value="OST-HTH"/>
    <property type="match status" value="1"/>
</dbReference>
<evidence type="ECO:0000259" key="6">
    <source>
        <dbReference type="PROSITE" id="PS51644"/>
    </source>
</evidence>
<dbReference type="InterPro" id="IPR041966">
    <property type="entry name" value="LOTUS-like"/>
</dbReference>
<proteinExistence type="predicted"/>
<keyword evidence="3" id="KW-0677">Repeat</keyword>
<gene>
    <name evidence="7" type="primary">TDRD7</name>
    <name evidence="7" type="ORF">T11_1385</name>
</gene>
<dbReference type="Proteomes" id="UP000055024">
    <property type="component" value="Unassembled WGS sequence"/>
</dbReference>
<evidence type="ECO:0000313" key="7">
    <source>
        <dbReference type="EMBL" id="KRZ06953.1"/>
    </source>
</evidence>
<organism evidence="7 8">
    <name type="scientific">Trichinella zimbabwensis</name>
    <dbReference type="NCBI Taxonomy" id="268475"/>
    <lineage>
        <taxon>Eukaryota</taxon>
        <taxon>Metazoa</taxon>
        <taxon>Ecdysozoa</taxon>
        <taxon>Nematoda</taxon>
        <taxon>Enoplea</taxon>
        <taxon>Dorylaimia</taxon>
        <taxon>Trichinellida</taxon>
        <taxon>Trichinellidae</taxon>
        <taxon>Trichinella</taxon>
    </lineage>
</organism>
<dbReference type="InterPro" id="IPR002999">
    <property type="entry name" value="Tudor"/>
</dbReference>
<dbReference type="InterPro" id="IPR025605">
    <property type="entry name" value="OST-HTH/LOTUS_dom"/>
</dbReference>
<evidence type="ECO:0000256" key="2">
    <source>
        <dbReference type="ARBA" id="ARBA00022490"/>
    </source>
</evidence>
<feature type="region of interest" description="Disordered" evidence="5">
    <location>
        <begin position="165"/>
        <end position="186"/>
    </location>
</feature>
<dbReference type="GO" id="GO:0005737">
    <property type="term" value="C:cytoplasm"/>
    <property type="evidence" value="ECO:0007669"/>
    <property type="project" value="UniProtKB-SubCell"/>
</dbReference>
<dbReference type="OrthoDB" id="10034606at2759"/>
<dbReference type="AlphaFoldDB" id="A0A0V1H8I3"/>
<dbReference type="GO" id="GO:0030154">
    <property type="term" value="P:cell differentiation"/>
    <property type="evidence" value="ECO:0007669"/>
    <property type="project" value="UniProtKB-ARBA"/>
</dbReference>
<evidence type="ECO:0000256" key="4">
    <source>
        <dbReference type="ARBA" id="ARBA00022871"/>
    </source>
</evidence>
<dbReference type="EMBL" id="JYDP01000110">
    <property type="protein sequence ID" value="KRZ06953.1"/>
    <property type="molecule type" value="Genomic_DNA"/>
</dbReference>
<keyword evidence="4" id="KW-0744">Spermatogenesis</keyword>
<dbReference type="InterPro" id="IPR035437">
    <property type="entry name" value="SNase_OB-fold_sf"/>
</dbReference>
<dbReference type="Gene3D" id="2.30.30.140">
    <property type="match status" value="1"/>
</dbReference>
<dbReference type="Gene3D" id="2.40.50.90">
    <property type="match status" value="1"/>
</dbReference>
<dbReference type="SUPFAM" id="SSF63748">
    <property type="entry name" value="Tudor/PWWP/MBT"/>
    <property type="match status" value="1"/>
</dbReference>
<evidence type="ECO:0000256" key="1">
    <source>
        <dbReference type="ARBA" id="ARBA00004496"/>
    </source>
</evidence>
<keyword evidence="2" id="KW-0963">Cytoplasm</keyword>
<sequence length="469" mass="53189">LMKAKNFEFCLQQQNVTLIFLDIDNQARPRISVMDFSTLSKKVHSVLMSFKNGAMEKELKNEFKALTGVEIPFRQHGFTTVEELLGAMPELVQIKCNNRGERLYIGMATAATADLKSLISKQRGKDNYKLNEFRYEVKNTAMKMAPRVQTNVKLVEGKVKQNFPQNINSTKQTPRPPAPSQMTAPKMTQKSNFGEMSKISAQPTKTQIVPPNPVVPVKKEDCRIFVQPKATPVEKESSNDIEVLKKEKIQQKSVEPYIIQLYGSVKLPYQFGSIVCYAENPSLFYICSVGIKNLFYDDLSCKMADDFKIASVLSENDIIPGRLYMVLSDVSTMGYSHYIHRGLCLEKLKDGFISFQLIDFGCIVPIALKFVRMLNYSYINISPMVMACTLYGMKKNNPNDNTEYSEPAIQHFKSVVLNNYFTIIVKKKTTFKNKLGMDVQLLCVDMRNSTTGIAVIENLLQKNISVMQI</sequence>
<evidence type="ECO:0000313" key="8">
    <source>
        <dbReference type="Proteomes" id="UP000055024"/>
    </source>
</evidence>
<dbReference type="GO" id="GO:0007283">
    <property type="term" value="P:spermatogenesis"/>
    <property type="evidence" value="ECO:0007669"/>
    <property type="project" value="UniProtKB-KW"/>
</dbReference>
<accession>A0A0V1H8I3</accession>
<protein>
    <submittedName>
        <fullName evidence="7">Tudor domain-containing protein 7</fullName>
    </submittedName>
</protein>
<keyword evidence="8" id="KW-1185">Reference proteome</keyword>
<comment type="subcellular location">
    <subcellularLocation>
        <location evidence="1">Cytoplasm</location>
    </subcellularLocation>
</comment>
<feature type="domain" description="HTH OST-type" evidence="6">
    <location>
        <begin position="35"/>
        <end position="109"/>
    </location>
</feature>
<evidence type="ECO:0000256" key="5">
    <source>
        <dbReference type="SAM" id="MobiDB-lite"/>
    </source>
</evidence>
<reference evidence="7 8" key="1">
    <citation type="submission" date="2015-01" db="EMBL/GenBank/DDBJ databases">
        <title>Evolution of Trichinella species and genotypes.</title>
        <authorList>
            <person name="Korhonen P.K."/>
            <person name="Edoardo P."/>
            <person name="Giuseppe L.R."/>
            <person name="Gasser R.B."/>
        </authorList>
    </citation>
    <scope>NUCLEOTIDE SEQUENCE [LARGE SCALE GENOMIC DNA]</scope>
    <source>
        <strain evidence="7">ISS1029</strain>
    </source>
</reference>